<dbReference type="InterPro" id="IPR050111">
    <property type="entry name" value="C-type_lectin/snaclec_domain"/>
</dbReference>
<dbReference type="Proteomes" id="UP000735302">
    <property type="component" value="Unassembled WGS sequence"/>
</dbReference>
<gene>
    <name evidence="3" type="ORF">PoB_004563400</name>
</gene>
<sequence>MNLIKSDEKLSVKIAAAVRNSYDTPTSISESLCEAVDGKLATISSSEENDEIKKLLQNDDAAGAWFGLKFYDTYRGWIWRNLNWRIDLSFLNWAQNEPVATKGDYTNFFTLQDECERLGGSLASIRSADESNAIKGVLNQASFLKHDNLFGGPDVWLAGSDNGTEGIWYWDTYGQKQNISSGFTDWKIGEPNNAGKWGAVSCGGGRQEEKEVVRVEDKEKEEKEEAGEENRRKRKIFKSKGRTKRRRIVRRRKSKR</sequence>
<dbReference type="InterPro" id="IPR016187">
    <property type="entry name" value="CTDL_fold"/>
</dbReference>
<organism evidence="3 4">
    <name type="scientific">Plakobranchus ocellatus</name>
    <dbReference type="NCBI Taxonomy" id="259542"/>
    <lineage>
        <taxon>Eukaryota</taxon>
        <taxon>Metazoa</taxon>
        <taxon>Spiralia</taxon>
        <taxon>Lophotrochozoa</taxon>
        <taxon>Mollusca</taxon>
        <taxon>Gastropoda</taxon>
        <taxon>Heterobranchia</taxon>
        <taxon>Euthyneura</taxon>
        <taxon>Panpulmonata</taxon>
        <taxon>Sacoglossa</taxon>
        <taxon>Placobranchoidea</taxon>
        <taxon>Plakobranchidae</taxon>
        <taxon>Plakobranchus</taxon>
    </lineage>
</organism>
<dbReference type="AlphaFoldDB" id="A0AAV4BGB4"/>
<proteinExistence type="predicted"/>
<evidence type="ECO:0000259" key="2">
    <source>
        <dbReference type="PROSITE" id="PS50041"/>
    </source>
</evidence>
<evidence type="ECO:0000313" key="4">
    <source>
        <dbReference type="Proteomes" id="UP000735302"/>
    </source>
</evidence>
<comment type="caution">
    <text evidence="3">The sequence shown here is derived from an EMBL/GenBank/DDBJ whole genome shotgun (WGS) entry which is preliminary data.</text>
</comment>
<dbReference type="PROSITE" id="PS50041">
    <property type="entry name" value="C_TYPE_LECTIN_2"/>
    <property type="match status" value="2"/>
</dbReference>
<accession>A0AAV4BGB4</accession>
<dbReference type="EMBL" id="BLXT01005015">
    <property type="protein sequence ID" value="GFO19129.1"/>
    <property type="molecule type" value="Genomic_DNA"/>
</dbReference>
<dbReference type="Pfam" id="PF00059">
    <property type="entry name" value="Lectin_C"/>
    <property type="match status" value="2"/>
</dbReference>
<keyword evidence="4" id="KW-1185">Reference proteome</keyword>
<evidence type="ECO:0000256" key="1">
    <source>
        <dbReference type="SAM" id="MobiDB-lite"/>
    </source>
</evidence>
<dbReference type="PANTHER" id="PTHR22803">
    <property type="entry name" value="MANNOSE, PHOSPHOLIPASE, LECTIN RECEPTOR RELATED"/>
    <property type="match status" value="1"/>
</dbReference>
<feature type="compositionally biased region" description="Basic residues" evidence="1">
    <location>
        <begin position="232"/>
        <end position="256"/>
    </location>
</feature>
<dbReference type="InterPro" id="IPR001304">
    <property type="entry name" value="C-type_lectin-like"/>
</dbReference>
<evidence type="ECO:0000313" key="3">
    <source>
        <dbReference type="EMBL" id="GFO19129.1"/>
    </source>
</evidence>
<protein>
    <submittedName>
        <fullName evidence="3">C-type lectin</fullName>
    </submittedName>
</protein>
<feature type="compositionally biased region" description="Basic and acidic residues" evidence="1">
    <location>
        <begin position="206"/>
        <end position="231"/>
    </location>
</feature>
<dbReference type="Gene3D" id="3.10.100.10">
    <property type="entry name" value="Mannose-Binding Protein A, subunit A"/>
    <property type="match status" value="2"/>
</dbReference>
<feature type="domain" description="C-type lectin" evidence="2">
    <location>
        <begin position="29"/>
        <end position="98"/>
    </location>
</feature>
<feature type="region of interest" description="Disordered" evidence="1">
    <location>
        <begin position="197"/>
        <end position="256"/>
    </location>
</feature>
<dbReference type="InterPro" id="IPR016186">
    <property type="entry name" value="C-type_lectin-like/link_sf"/>
</dbReference>
<name>A0AAV4BGB4_9GAST</name>
<feature type="domain" description="C-type lectin" evidence="2">
    <location>
        <begin position="115"/>
        <end position="202"/>
    </location>
</feature>
<reference evidence="3 4" key="1">
    <citation type="journal article" date="2021" name="Elife">
        <title>Chloroplast acquisition without the gene transfer in kleptoplastic sea slugs, Plakobranchus ocellatus.</title>
        <authorList>
            <person name="Maeda T."/>
            <person name="Takahashi S."/>
            <person name="Yoshida T."/>
            <person name="Shimamura S."/>
            <person name="Takaki Y."/>
            <person name="Nagai Y."/>
            <person name="Toyoda A."/>
            <person name="Suzuki Y."/>
            <person name="Arimoto A."/>
            <person name="Ishii H."/>
            <person name="Satoh N."/>
            <person name="Nishiyama T."/>
            <person name="Hasebe M."/>
            <person name="Maruyama T."/>
            <person name="Minagawa J."/>
            <person name="Obokata J."/>
            <person name="Shigenobu S."/>
        </authorList>
    </citation>
    <scope>NUCLEOTIDE SEQUENCE [LARGE SCALE GENOMIC DNA]</scope>
</reference>
<dbReference type="CDD" id="cd00037">
    <property type="entry name" value="CLECT"/>
    <property type="match status" value="1"/>
</dbReference>
<dbReference type="SUPFAM" id="SSF56436">
    <property type="entry name" value="C-type lectin-like"/>
    <property type="match status" value="2"/>
</dbReference>